<accession>A0A9P5TGD7</accession>
<dbReference type="EMBL" id="JADNYJ010000167">
    <property type="protein sequence ID" value="KAF8877663.1"/>
    <property type="molecule type" value="Genomic_DNA"/>
</dbReference>
<protein>
    <submittedName>
        <fullName evidence="1">Uncharacterized protein</fullName>
    </submittedName>
</protein>
<evidence type="ECO:0000313" key="2">
    <source>
        <dbReference type="Proteomes" id="UP000724874"/>
    </source>
</evidence>
<evidence type="ECO:0000313" key="1">
    <source>
        <dbReference type="EMBL" id="KAF8877663.1"/>
    </source>
</evidence>
<sequence length="457" mass="51784">MMDINEPENTGMDVDCPDLEKGVPCEQGLNQLPFPKLNADGTIETQYLDIYSLRCPQLLDLCRQFNIPYSGVNMANLTKQLEDFSRKEDLWDRLRSGARRAHLGHQPGTDQTKLAVLKRSAKQCEIMFGDNPTVARTLFASLQQADMGWNAKWHEADLQWADRVTTRYPYYPEEKCLKLAANDARSIPSMVAQDVKQSIENTNLQLTKILQHITASPSHPAFLSTQHLEVVAASPPCGSSLGPYQPASMPAPFPVLPPSLQPQDQSGMLVTRSLTLGDGRQLILAADDVPALPAVSFAHDIPTLNRMWDDTSKHWVNNSKLHIKGDIYTLKLNINWKPRQWKGIKGNWFNWKVIVQWYREGMPDQFWAAFSENGQHLGYKAILEQLSLERKEKNHQLAEKIKAEYGGQFSQVFSYKKNGKIHMKSRDCDIIKQYYKEKGIVGEDEAEEIDSGEVGDE</sequence>
<dbReference type="AlphaFoldDB" id="A0A9P5TGD7"/>
<comment type="caution">
    <text evidence="1">The sequence shown here is derived from an EMBL/GenBank/DDBJ whole genome shotgun (WGS) entry which is preliminary data.</text>
</comment>
<proteinExistence type="predicted"/>
<reference evidence="1" key="1">
    <citation type="submission" date="2020-11" db="EMBL/GenBank/DDBJ databases">
        <authorList>
            <consortium name="DOE Joint Genome Institute"/>
            <person name="Ahrendt S."/>
            <person name="Riley R."/>
            <person name="Andreopoulos W."/>
            <person name="LaButti K."/>
            <person name="Pangilinan J."/>
            <person name="Ruiz-duenas F.J."/>
            <person name="Barrasa J.M."/>
            <person name="Sanchez-Garcia M."/>
            <person name="Camarero S."/>
            <person name="Miyauchi S."/>
            <person name="Serrano A."/>
            <person name="Linde D."/>
            <person name="Babiker R."/>
            <person name="Drula E."/>
            <person name="Ayuso-Fernandez I."/>
            <person name="Pacheco R."/>
            <person name="Padilla G."/>
            <person name="Ferreira P."/>
            <person name="Barriuso J."/>
            <person name="Kellner H."/>
            <person name="Castanera R."/>
            <person name="Alfaro M."/>
            <person name="Ramirez L."/>
            <person name="Pisabarro A.G."/>
            <person name="Kuo A."/>
            <person name="Tritt A."/>
            <person name="Lipzen A."/>
            <person name="He G."/>
            <person name="Yan M."/>
            <person name="Ng V."/>
            <person name="Cullen D."/>
            <person name="Martin F."/>
            <person name="Rosso M.-N."/>
            <person name="Henrissat B."/>
            <person name="Hibbett D."/>
            <person name="Martinez A.T."/>
            <person name="Grigoriev I.V."/>
        </authorList>
    </citation>
    <scope>NUCLEOTIDE SEQUENCE</scope>
    <source>
        <strain evidence="1">AH 44721</strain>
    </source>
</reference>
<gene>
    <name evidence="1" type="ORF">CPB84DRAFT_1828769</name>
</gene>
<dbReference type="OrthoDB" id="3049189at2759"/>
<dbReference type="Proteomes" id="UP000724874">
    <property type="component" value="Unassembled WGS sequence"/>
</dbReference>
<name>A0A9P5TGD7_GYMJU</name>
<keyword evidence="2" id="KW-1185">Reference proteome</keyword>
<organism evidence="1 2">
    <name type="scientific">Gymnopilus junonius</name>
    <name type="common">Spectacular rustgill mushroom</name>
    <name type="synonym">Gymnopilus spectabilis subsp. junonius</name>
    <dbReference type="NCBI Taxonomy" id="109634"/>
    <lineage>
        <taxon>Eukaryota</taxon>
        <taxon>Fungi</taxon>
        <taxon>Dikarya</taxon>
        <taxon>Basidiomycota</taxon>
        <taxon>Agaricomycotina</taxon>
        <taxon>Agaricomycetes</taxon>
        <taxon>Agaricomycetidae</taxon>
        <taxon>Agaricales</taxon>
        <taxon>Agaricineae</taxon>
        <taxon>Hymenogastraceae</taxon>
        <taxon>Gymnopilus</taxon>
    </lineage>
</organism>